<dbReference type="AlphaFoldDB" id="A0AAV4C869"/>
<dbReference type="InterPro" id="IPR000436">
    <property type="entry name" value="Sushi_SCR_CCP_dom"/>
</dbReference>
<evidence type="ECO:0000256" key="4">
    <source>
        <dbReference type="ARBA" id="ARBA00023180"/>
    </source>
</evidence>
<keyword evidence="8" id="KW-1185">Reference proteome</keyword>
<sequence length="197" mass="21028">MVSLYGGFYECTSEGKWTTEPLVECVSSTTITCGSPPHIPNSCRTYTSTTKGSIASYNCRVGFNGQPFEAECGADGFWKLQGSYGCTPDSCEKPPTVDNTVTTRISGTTYGNVAAYECLPSYVHTGSSLKTCEANAKWSTNVVECVPRAVTFCGDPPLRDNTVFSYNSRMTGASAYYSFVEGYTGANATSDCHANGA</sequence>
<dbReference type="PROSITE" id="PS50923">
    <property type="entry name" value="SUSHI"/>
    <property type="match status" value="2"/>
</dbReference>
<evidence type="ECO:0000256" key="1">
    <source>
        <dbReference type="ARBA" id="ARBA00022659"/>
    </source>
</evidence>
<proteinExistence type="predicted"/>
<evidence type="ECO:0000256" key="2">
    <source>
        <dbReference type="ARBA" id="ARBA00022737"/>
    </source>
</evidence>
<dbReference type="InterPro" id="IPR050350">
    <property type="entry name" value="Compl-Cell_Adhes-Reg"/>
</dbReference>
<keyword evidence="1 5" id="KW-0768">Sushi</keyword>
<dbReference type="PANTHER" id="PTHR19325">
    <property type="entry name" value="COMPLEMENT COMPONENT-RELATED SUSHI DOMAIN-CONTAINING"/>
    <property type="match status" value="1"/>
</dbReference>
<feature type="disulfide bond" evidence="5">
    <location>
        <begin position="59"/>
        <end position="86"/>
    </location>
</feature>
<dbReference type="CDD" id="cd00033">
    <property type="entry name" value="CCP"/>
    <property type="match status" value="1"/>
</dbReference>
<reference evidence="7 8" key="1">
    <citation type="journal article" date="2021" name="Elife">
        <title>Chloroplast acquisition without the gene transfer in kleptoplastic sea slugs, Plakobranchus ocellatus.</title>
        <authorList>
            <person name="Maeda T."/>
            <person name="Takahashi S."/>
            <person name="Yoshida T."/>
            <person name="Shimamura S."/>
            <person name="Takaki Y."/>
            <person name="Nagai Y."/>
            <person name="Toyoda A."/>
            <person name="Suzuki Y."/>
            <person name="Arimoto A."/>
            <person name="Ishii H."/>
            <person name="Satoh N."/>
            <person name="Nishiyama T."/>
            <person name="Hasebe M."/>
            <person name="Maruyama T."/>
            <person name="Minagawa J."/>
            <person name="Obokata J."/>
            <person name="Shigenobu S."/>
        </authorList>
    </citation>
    <scope>NUCLEOTIDE SEQUENCE [LARGE SCALE GENOMIC DNA]</scope>
</reference>
<name>A0AAV4C869_9GAST</name>
<evidence type="ECO:0000313" key="8">
    <source>
        <dbReference type="Proteomes" id="UP000735302"/>
    </source>
</evidence>
<feature type="domain" description="Sushi" evidence="6">
    <location>
        <begin position="31"/>
        <end position="88"/>
    </location>
</feature>
<feature type="disulfide bond" evidence="5">
    <location>
        <begin position="118"/>
        <end position="145"/>
    </location>
</feature>
<dbReference type="PANTHER" id="PTHR19325:SF567">
    <property type="entry name" value="SUSHI, VON WILLEBRAND FACTOR TYPE A, EGF AND PENTRAXIN DOMAIN-CONTAINING PROTEIN 1-LIKE"/>
    <property type="match status" value="1"/>
</dbReference>
<dbReference type="SMART" id="SM00032">
    <property type="entry name" value="CCP"/>
    <property type="match status" value="2"/>
</dbReference>
<protein>
    <submittedName>
        <fullName evidence="7">Sushi, von Willebrand factor type a, egf and pentraxin domain-containing protein 1</fullName>
    </submittedName>
</protein>
<evidence type="ECO:0000259" key="6">
    <source>
        <dbReference type="PROSITE" id="PS50923"/>
    </source>
</evidence>
<dbReference type="Proteomes" id="UP000735302">
    <property type="component" value="Unassembled WGS sequence"/>
</dbReference>
<keyword evidence="4" id="KW-0325">Glycoprotein</keyword>
<keyword evidence="3 5" id="KW-1015">Disulfide bond</keyword>
<evidence type="ECO:0000256" key="5">
    <source>
        <dbReference type="PROSITE-ProRule" id="PRU00302"/>
    </source>
</evidence>
<accession>A0AAV4C869</accession>
<dbReference type="EMBL" id="BLXT01005934">
    <property type="protein sequence ID" value="GFO27600.1"/>
    <property type="molecule type" value="Genomic_DNA"/>
</dbReference>
<dbReference type="Gene3D" id="2.10.70.10">
    <property type="entry name" value="Complement Module, domain 1"/>
    <property type="match status" value="2"/>
</dbReference>
<feature type="domain" description="Sushi" evidence="6">
    <location>
        <begin position="89"/>
        <end position="147"/>
    </location>
</feature>
<evidence type="ECO:0000313" key="7">
    <source>
        <dbReference type="EMBL" id="GFO27600.1"/>
    </source>
</evidence>
<comment type="caution">
    <text evidence="5">Lacks conserved residue(s) required for the propagation of feature annotation.</text>
</comment>
<organism evidence="7 8">
    <name type="scientific">Plakobranchus ocellatus</name>
    <dbReference type="NCBI Taxonomy" id="259542"/>
    <lineage>
        <taxon>Eukaryota</taxon>
        <taxon>Metazoa</taxon>
        <taxon>Spiralia</taxon>
        <taxon>Lophotrochozoa</taxon>
        <taxon>Mollusca</taxon>
        <taxon>Gastropoda</taxon>
        <taxon>Heterobranchia</taxon>
        <taxon>Euthyneura</taxon>
        <taxon>Panpulmonata</taxon>
        <taxon>Sacoglossa</taxon>
        <taxon>Placobranchoidea</taxon>
        <taxon>Plakobranchidae</taxon>
        <taxon>Plakobranchus</taxon>
    </lineage>
</organism>
<evidence type="ECO:0000256" key="3">
    <source>
        <dbReference type="ARBA" id="ARBA00023157"/>
    </source>
</evidence>
<dbReference type="Pfam" id="PF00084">
    <property type="entry name" value="Sushi"/>
    <property type="match status" value="2"/>
</dbReference>
<dbReference type="InterPro" id="IPR035976">
    <property type="entry name" value="Sushi/SCR/CCP_sf"/>
</dbReference>
<dbReference type="SUPFAM" id="SSF57535">
    <property type="entry name" value="Complement control module/SCR domain"/>
    <property type="match status" value="2"/>
</dbReference>
<keyword evidence="2" id="KW-0677">Repeat</keyword>
<gene>
    <name evidence="7" type="ORF">PoB_005410500</name>
</gene>
<comment type="caution">
    <text evidence="7">The sequence shown here is derived from an EMBL/GenBank/DDBJ whole genome shotgun (WGS) entry which is preliminary data.</text>
</comment>